<reference evidence="7" key="1">
    <citation type="submission" date="2017-05" db="EMBL/GenBank/DDBJ databases">
        <title>Improved OligoMM genomes.</title>
        <authorList>
            <person name="Garzetti D."/>
        </authorList>
    </citation>
    <scope>NUCLEOTIDE SEQUENCE [LARGE SCALE GENOMIC DNA]</scope>
    <source>
        <strain evidence="7">YL45</strain>
    </source>
</reference>
<dbReference type="GO" id="GO:0022857">
    <property type="term" value="F:transmembrane transporter activity"/>
    <property type="evidence" value="ECO:0007669"/>
    <property type="project" value="InterPro"/>
</dbReference>
<dbReference type="InterPro" id="IPR050327">
    <property type="entry name" value="Proton-linked_MCT"/>
</dbReference>
<dbReference type="PANTHER" id="PTHR11360">
    <property type="entry name" value="MONOCARBOXYLATE TRANSPORTER"/>
    <property type="match status" value="1"/>
</dbReference>
<dbReference type="EMBL" id="NHMP01000005">
    <property type="protein sequence ID" value="OXE47241.1"/>
    <property type="molecule type" value="Genomic_DNA"/>
</dbReference>
<dbReference type="InterPro" id="IPR036259">
    <property type="entry name" value="MFS_trans_sf"/>
</dbReference>
<feature type="transmembrane region" description="Helical" evidence="4">
    <location>
        <begin position="168"/>
        <end position="192"/>
    </location>
</feature>
<dbReference type="InterPro" id="IPR020846">
    <property type="entry name" value="MFS_dom"/>
</dbReference>
<keyword evidence="1 4" id="KW-0812">Transmembrane</keyword>
<dbReference type="CDD" id="cd17353">
    <property type="entry name" value="MFS_OFA_like"/>
    <property type="match status" value="1"/>
</dbReference>
<dbReference type="Pfam" id="PF07690">
    <property type="entry name" value="MFS_1"/>
    <property type="match status" value="1"/>
</dbReference>
<proteinExistence type="predicted"/>
<comment type="caution">
    <text evidence="6">The sequence shown here is derived from an EMBL/GenBank/DDBJ whole genome shotgun (WGS) entry which is preliminary data.</text>
</comment>
<dbReference type="GeneID" id="78362198"/>
<dbReference type="SUPFAM" id="SSF103473">
    <property type="entry name" value="MFS general substrate transporter"/>
    <property type="match status" value="1"/>
</dbReference>
<sequence length="415" mass="43586">MNDWNDLKKKRWLFLFLFCAINFCTGALYIWSVFAGPLAVRLNELSGSSFTASDLGQVFGLAAGVTPFLMLAGGFINDRLGPKLVVIAGGVMIGLGYIICGFSSSLNMLYIGYGLCVGIGTGMVNGCTINSAVKFFPDKKGFAGGLVTASLGIGAALLPFAINRLIEVSGISSTCLYFGIFSGIFIPVCAAFTDKCPEHFADSFAALSSGSKCTGIETNWVGMLKSPLFIPLFALFITGSTMGLMLISSLAGIAQNQIGLGLGAAATAVSVISVANTFGRFISGAVSDKFGRVQTLIVMLVLALVGFVLLTQANASKVSSFFIGIVLIGLCYGAFIGTYPSLVADEFGSKHNSVNLSLMFLGYSVGGFAGPALIKWAQESGSNDLAYWICMSASVIGIAFACFYLYLKKRSLSLK</sequence>
<evidence type="ECO:0000313" key="6">
    <source>
        <dbReference type="EMBL" id="OXE47241.1"/>
    </source>
</evidence>
<dbReference type="Proteomes" id="UP000214610">
    <property type="component" value="Unassembled WGS sequence"/>
</dbReference>
<dbReference type="InterPro" id="IPR011701">
    <property type="entry name" value="MFS"/>
</dbReference>
<name>A0A227KHS1_9BURK</name>
<dbReference type="RefSeq" id="WP_066594287.1">
    <property type="nucleotide sequence ID" value="NZ_CAJTBZ010000008.1"/>
</dbReference>
<feature type="domain" description="Major facilitator superfamily (MFS) profile" evidence="5">
    <location>
        <begin position="15"/>
        <end position="409"/>
    </location>
</feature>
<protein>
    <submittedName>
        <fullName evidence="6">MFS transporter</fullName>
    </submittedName>
</protein>
<evidence type="ECO:0000256" key="4">
    <source>
        <dbReference type="SAM" id="Phobius"/>
    </source>
</evidence>
<dbReference type="Gene3D" id="1.20.1250.20">
    <property type="entry name" value="MFS general substrate transporter like domains"/>
    <property type="match status" value="2"/>
</dbReference>
<dbReference type="PROSITE" id="PS50850">
    <property type="entry name" value="MFS"/>
    <property type="match status" value="1"/>
</dbReference>
<feature type="transmembrane region" description="Helical" evidence="4">
    <location>
        <begin position="84"/>
        <end position="104"/>
    </location>
</feature>
<dbReference type="AlphaFoldDB" id="A0A227KHS1"/>
<keyword evidence="3 4" id="KW-0472">Membrane</keyword>
<evidence type="ECO:0000313" key="7">
    <source>
        <dbReference type="Proteomes" id="UP000214610"/>
    </source>
</evidence>
<feature type="transmembrane region" description="Helical" evidence="4">
    <location>
        <begin position="12"/>
        <end position="35"/>
    </location>
</feature>
<accession>A0A227KHS1</accession>
<feature type="transmembrane region" description="Helical" evidence="4">
    <location>
        <begin position="295"/>
        <end position="315"/>
    </location>
</feature>
<feature type="transmembrane region" description="Helical" evidence="4">
    <location>
        <begin position="321"/>
        <end position="342"/>
    </location>
</feature>
<feature type="transmembrane region" description="Helical" evidence="4">
    <location>
        <begin position="260"/>
        <end position="283"/>
    </location>
</feature>
<evidence type="ECO:0000256" key="2">
    <source>
        <dbReference type="ARBA" id="ARBA00022989"/>
    </source>
</evidence>
<keyword evidence="7" id="KW-1185">Reference proteome</keyword>
<evidence type="ECO:0000259" key="5">
    <source>
        <dbReference type="PROSITE" id="PS50850"/>
    </source>
</evidence>
<gene>
    <name evidence="6" type="ORF">ADH67_08760</name>
</gene>
<organism evidence="6 7">
    <name type="scientific">Turicimonas muris</name>
    <dbReference type="NCBI Taxonomy" id="1796652"/>
    <lineage>
        <taxon>Bacteria</taxon>
        <taxon>Pseudomonadati</taxon>
        <taxon>Pseudomonadota</taxon>
        <taxon>Betaproteobacteria</taxon>
        <taxon>Burkholderiales</taxon>
        <taxon>Sutterellaceae</taxon>
        <taxon>Turicimonas</taxon>
    </lineage>
</organism>
<evidence type="ECO:0000256" key="3">
    <source>
        <dbReference type="ARBA" id="ARBA00023136"/>
    </source>
</evidence>
<feature type="transmembrane region" description="Helical" evidence="4">
    <location>
        <begin position="386"/>
        <end position="407"/>
    </location>
</feature>
<keyword evidence="2 4" id="KW-1133">Transmembrane helix</keyword>
<feature type="transmembrane region" description="Helical" evidence="4">
    <location>
        <begin position="141"/>
        <end position="162"/>
    </location>
</feature>
<evidence type="ECO:0000256" key="1">
    <source>
        <dbReference type="ARBA" id="ARBA00022692"/>
    </source>
</evidence>
<feature type="transmembrane region" description="Helical" evidence="4">
    <location>
        <begin position="55"/>
        <end position="77"/>
    </location>
</feature>
<feature type="transmembrane region" description="Helical" evidence="4">
    <location>
        <begin position="228"/>
        <end position="254"/>
    </location>
</feature>